<sequence length="228" mass="25277">MQRIKDWPKEERPREKLLQNGAETLSSAELLALVLRTGDAATATSALDHARQLLNRFGSLRELARANTAELCELKGIGPAKAAELQAVFQIARRFATEELRPGDRFTSSADVFAHYHERLRDCKREVFFALLLDGKNRVIREVRISEGSLSASIVHPREVFAPVVRDSAAAVLFVHNHPSGDPTPSREDIDITGRLRQAGELMGVRVLDHIIIGSGEYVSFVDRGLMG</sequence>
<dbReference type="NCBIfam" id="NF000642">
    <property type="entry name" value="PRK00024.1"/>
    <property type="match status" value="1"/>
</dbReference>
<feature type="domain" description="MPN" evidence="7">
    <location>
        <begin position="105"/>
        <end position="227"/>
    </location>
</feature>
<keyword evidence="1" id="KW-0645">Protease</keyword>
<dbReference type="GO" id="GO:0008237">
    <property type="term" value="F:metallopeptidase activity"/>
    <property type="evidence" value="ECO:0007669"/>
    <property type="project" value="UniProtKB-KW"/>
</dbReference>
<dbReference type="PATRIC" id="fig|1603606.3.peg.3800"/>
<dbReference type="PANTHER" id="PTHR30471:SF3">
    <property type="entry name" value="UPF0758 PROTEIN YEES-RELATED"/>
    <property type="match status" value="1"/>
</dbReference>
<comment type="similarity">
    <text evidence="6">Belongs to the UPF0758 family.</text>
</comment>
<keyword evidence="5" id="KW-0482">Metalloprotease</keyword>
<keyword evidence="2" id="KW-0479">Metal-binding</keyword>
<evidence type="ECO:0000259" key="7">
    <source>
        <dbReference type="PROSITE" id="PS50249"/>
    </source>
</evidence>
<evidence type="ECO:0000256" key="6">
    <source>
        <dbReference type="RuleBase" id="RU003797"/>
    </source>
</evidence>
<dbReference type="SUPFAM" id="SSF102712">
    <property type="entry name" value="JAB1/MPN domain"/>
    <property type="match status" value="1"/>
</dbReference>
<dbReference type="InterPro" id="IPR046778">
    <property type="entry name" value="UPF0758_N"/>
</dbReference>
<keyword evidence="4" id="KW-0862">Zinc</keyword>
<dbReference type="PROSITE" id="PS01302">
    <property type="entry name" value="UPF0758"/>
    <property type="match status" value="1"/>
</dbReference>
<reference evidence="8 9" key="1">
    <citation type="submission" date="2015-07" db="EMBL/GenBank/DDBJ databases">
        <title>Isolation and Genomic Characterization of a Novel Halophilic Metal-Reducing Deltaproteobacterium from the Deep Subsurface.</title>
        <authorList>
            <person name="Badalamenti J.P."/>
            <person name="Summers Z.M."/>
            <person name="Gralnick J.A."/>
            <person name="Bond D.R."/>
        </authorList>
    </citation>
    <scope>NUCLEOTIDE SEQUENCE [LARGE SCALE GENOMIC DNA]</scope>
    <source>
        <strain evidence="8 9">WTL</strain>
    </source>
</reference>
<dbReference type="EMBL" id="CP010802">
    <property type="protein sequence ID" value="ALC18240.1"/>
    <property type="molecule type" value="Genomic_DNA"/>
</dbReference>
<evidence type="ECO:0000256" key="3">
    <source>
        <dbReference type="ARBA" id="ARBA00022801"/>
    </source>
</evidence>
<dbReference type="InterPro" id="IPR001405">
    <property type="entry name" value="UPF0758"/>
</dbReference>
<evidence type="ECO:0000256" key="5">
    <source>
        <dbReference type="ARBA" id="ARBA00023049"/>
    </source>
</evidence>
<dbReference type="InterPro" id="IPR020891">
    <property type="entry name" value="UPF0758_CS"/>
</dbReference>
<dbReference type="SUPFAM" id="SSF47781">
    <property type="entry name" value="RuvA domain 2-like"/>
    <property type="match status" value="1"/>
</dbReference>
<dbReference type="OrthoDB" id="9804482at2"/>
<keyword evidence="9" id="KW-1185">Reference proteome</keyword>
<dbReference type="InterPro" id="IPR037518">
    <property type="entry name" value="MPN"/>
</dbReference>
<proteinExistence type="inferred from homology"/>
<dbReference type="Gene3D" id="1.10.150.20">
    <property type="entry name" value="5' to 3' exonuclease, C-terminal subdomain"/>
    <property type="match status" value="1"/>
</dbReference>
<dbReference type="NCBIfam" id="TIGR00608">
    <property type="entry name" value="radc"/>
    <property type="match status" value="1"/>
</dbReference>
<dbReference type="AlphaFoldDB" id="A0A0M4D3Y2"/>
<dbReference type="InterPro" id="IPR010994">
    <property type="entry name" value="RuvA_2-like"/>
</dbReference>
<organism evidence="8 9">
    <name type="scientific">Desulfuromonas soudanensis</name>
    <dbReference type="NCBI Taxonomy" id="1603606"/>
    <lineage>
        <taxon>Bacteria</taxon>
        <taxon>Pseudomonadati</taxon>
        <taxon>Thermodesulfobacteriota</taxon>
        <taxon>Desulfuromonadia</taxon>
        <taxon>Desulfuromonadales</taxon>
        <taxon>Desulfuromonadaceae</taxon>
        <taxon>Desulfuromonas</taxon>
    </lineage>
</organism>
<gene>
    <name evidence="8" type="ORF">DSOUD_3526</name>
</gene>
<name>A0A0M4D3Y2_9BACT</name>
<evidence type="ECO:0000313" key="9">
    <source>
        <dbReference type="Proteomes" id="UP000057158"/>
    </source>
</evidence>
<dbReference type="GO" id="GO:0006508">
    <property type="term" value="P:proteolysis"/>
    <property type="evidence" value="ECO:0007669"/>
    <property type="project" value="UniProtKB-KW"/>
</dbReference>
<dbReference type="KEGG" id="des:DSOUD_3526"/>
<dbReference type="CDD" id="cd08071">
    <property type="entry name" value="MPN_DUF2466"/>
    <property type="match status" value="1"/>
</dbReference>
<dbReference type="PANTHER" id="PTHR30471">
    <property type="entry name" value="DNA REPAIR PROTEIN RADC"/>
    <property type="match status" value="1"/>
</dbReference>
<evidence type="ECO:0000256" key="4">
    <source>
        <dbReference type="ARBA" id="ARBA00022833"/>
    </source>
</evidence>
<dbReference type="Proteomes" id="UP000057158">
    <property type="component" value="Chromosome"/>
</dbReference>
<dbReference type="InterPro" id="IPR025657">
    <property type="entry name" value="RadC_JAB"/>
</dbReference>
<protein>
    <submittedName>
        <fullName evidence="8">DNA replication and repair protein RadC</fullName>
    </submittedName>
</protein>
<dbReference type="Gene3D" id="3.40.140.10">
    <property type="entry name" value="Cytidine Deaminase, domain 2"/>
    <property type="match status" value="1"/>
</dbReference>
<dbReference type="PROSITE" id="PS50249">
    <property type="entry name" value="MPN"/>
    <property type="match status" value="1"/>
</dbReference>
<dbReference type="GO" id="GO:0046872">
    <property type="term" value="F:metal ion binding"/>
    <property type="evidence" value="ECO:0007669"/>
    <property type="project" value="UniProtKB-KW"/>
</dbReference>
<keyword evidence="3" id="KW-0378">Hydrolase</keyword>
<evidence type="ECO:0000256" key="1">
    <source>
        <dbReference type="ARBA" id="ARBA00022670"/>
    </source>
</evidence>
<dbReference type="Pfam" id="PF20582">
    <property type="entry name" value="UPF0758_N"/>
    <property type="match status" value="1"/>
</dbReference>
<accession>A0A0M4D3Y2</accession>
<dbReference type="Pfam" id="PF04002">
    <property type="entry name" value="RadC"/>
    <property type="match status" value="1"/>
</dbReference>
<dbReference type="STRING" id="1603606.DSOUD_3526"/>
<evidence type="ECO:0000313" key="8">
    <source>
        <dbReference type="EMBL" id="ALC18240.1"/>
    </source>
</evidence>
<dbReference type="RefSeq" id="WP_053552172.1">
    <property type="nucleotide sequence ID" value="NZ_CP010802.1"/>
</dbReference>
<evidence type="ECO:0000256" key="2">
    <source>
        <dbReference type="ARBA" id="ARBA00022723"/>
    </source>
</evidence>